<feature type="non-terminal residue" evidence="4">
    <location>
        <position position="218"/>
    </location>
</feature>
<evidence type="ECO:0000313" key="4">
    <source>
        <dbReference type="EMBL" id="KAK6947733.1"/>
    </source>
</evidence>
<comment type="similarity">
    <text evidence="1">Belongs to the CNOT2/3/5 family.</text>
</comment>
<gene>
    <name evidence="4" type="ORF">RJ641_001206</name>
</gene>
<dbReference type="EMBL" id="JBAMMX010000001">
    <property type="protein sequence ID" value="KAK6947733.1"/>
    <property type="molecule type" value="Genomic_DNA"/>
</dbReference>
<keyword evidence="2" id="KW-0805">Transcription regulation</keyword>
<sequence length="218" mass="24444">MAEVENKVADALSRKQQILTSMAAQACVGQIFISDGTPCTGSDGEPPMDYHQKENYRSSDDTRIFSESFCRWEDLAPSCALTAAGLRTLKSSDTMAEVGFYDPLFQQYQQLRSESQFGPQQMPAGISDPHWSTLALGFDLTSLGLNLNLPNDLHKTFASPWAKEPIKGDPEYTVPKCYYADPSPLLNQAYFSKFAEPTLFIYFTACRRTKLNYMEPMN</sequence>
<dbReference type="InterPro" id="IPR038635">
    <property type="entry name" value="CCR4-NOT_su2/3/5_C_sf"/>
</dbReference>
<evidence type="ECO:0000256" key="3">
    <source>
        <dbReference type="ARBA" id="ARBA00023163"/>
    </source>
</evidence>
<dbReference type="Proteomes" id="UP001370490">
    <property type="component" value="Unassembled WGS sequence"/>
</dbReference>
<dbReference type="PROSITE" id="PS51257">
    <property type="entry name" value="PROKAR_LIPOPROTEIN"/>
    <property type="match status" value="1"/>
</dbReference>
<reference evidence="4 5" key="1">
    <citation type="submission" date="2023-12" db="EMBL/GenBank/DDBJ databases">
        <title>A high-quality genome assembly for Dillenia turbinata (Dilleniales).</title>
        <authorList>
            <person name="Chanderbali A."/>
        </authorList>
    </citation>
    <scope>NUCLEOTIDE SEQUENCE [LARGE SCALE GENOMIC DNA]</scope>
    <source>
        <strain evidence="4">LSX21</strain>
        <tissue evidence="4">Leaf</tissue>
    </source>
</reference>
<accession>A0AAN8ZUW7</accession>
<dbReference type="Gene3D" id="2.30.30.1020">
    <property type="entry name" value="CCR4-NOT complex subunit 2/3/5, C-terminal domain"/>
    <property type="match status" value="1"/>
</dbReference>
<evidence type="ECO:0000256" key="1">
    <source>
        <dbReference type="ARBA" id="ARBA00007682"/>
    </source>
</evidence>
<dbReference type="GO" id="GO:0030015">
    <property type="term" value="C:CCR4-NOT core complex"/>
    <property type="evidence" value="ECO:0007669"/>
    <property type="project" value="InterPro"/>
</dbReference>
<protein>
    <submittedName>
        <fullName evidence="4">Uncharacterized protein</fullName>
    </submittedName>
</protein>
<evidence type="ECO:0000256" key="2">
    <source>
        <dbReference type="ARBA" id="ARBA00023015"/>
    </source>
</evidence>
<dbReference type="AlphaFoldDB" id="A0AAN8ZUW7"/>
<dbReference type="InterPro" id="IPR040168">
    <property type="entry name" value="Not2/3/5"/>
</dbReference>
<name>A0AAN8ZUW7_9MAGN</name>
<comment type="caution">
    <text evidence="4">The sequence shown here is derived from an EMBL/GenBank/DDBJ whole genome shotgun (WGS) entry which is preliminary data.</text>
</comment>
<proteinExistence type="inferred from homology"/>
<dbReference type="PANTHER" id="PTHR23326">
    <property type="entry name" value="CCR4 NOT-RELATED"/>
    <property type="match status" value="1"/>
</dbReference>
<evidence type="ECO:0000313" key="5">
    <source>
        <dbReference type="Proteomes" id="UP001370490"/>
    </source>
</evidence>
<organism evidence="4 5">
    <name type="scientific">Dillenia turbinata</name>
    <dbReference type="NCBI Taxonomy" id="194707"/>
    <lineage>
        <taxon>Eukaryota</taxon>
        <taxon>Viridiplantae</taxon>
        <taxon>Streptophyta</taxon>
        <taxon>Embryophyta</taxon>
        <taxon>Tracheophyta</taxon>
        <taxon>Spermatophyta</taxon>
        <taxon>Magnoliopsida</taxon>
        <taxon>eudicotyledons</taxon>
        <taxon>Gunneridae</taxon>
        <taxon>Pentapetalae</taxon>
        <taxon>Dilleniales</taxon>
        <taxon>Dilleniaceae</taxon>
        <taxon>Dillenia</taxon>
    </lineage>
</organism>
<keyword evidence="5" id="KW-1185">Reference proteome</keyword>
<keyword evidence="3" id="KW-0804">Transcription</keyword>